<name>A0A917GNF5_9MICC</name>
<accession>A0A917GNF5</accession>
<keyword evidence="7" id="KW-1185">Reference proteome</keyword>
<comment type="caution">
    <text evidence="6">The sequence shown here is derived from an EMBL/GenBank/DDBJ whole genome shotgun (WGS) entry which is preliminary data.</text>
</comment>
<gene>
    <name evidence="6" type="ORF">GCM10011374_13130</name>
</gene>
<feature type="domain" description="Peptidase S33 tripeptidyl aminopeptidase-like C-terminal" evidence="5">
    <location>
        <begin position="436"/>
        <end position="537"/>
    </location>
</feature>
<evidence type="ECO:0000256" key="3">
    <source>
        <dbReference type="ARBA" id="ARBA00022801"/>
    </source>
</evidence>
<evidence type="ECO:0000256" key="2">
    <source>
        <dbReference type="ARBA" id="ARBA00022729"/>
    </source>
</evidence>
<sequence>MRPAASSPSPENPDSPDSPAGTGRRHGDRHGGRRAASALAVAVLLAGGPAGAVAAPQAAVPQSGVVAVAQVPPGLESFYAQVLTWAPCGLGAECATLQVPLDYANPAGAQVQLAVKRVRSTDAAARTGSLLVNFGGPGGSGTQSLEAWAAGLDPRIRAAYDLVGFDPRGVASSTAVECLDDAGMDAMRATQIDPDTEEGLDDLTAFAREYAAACARNTGPLLAEVDTVSAAQDLDVLRAVLGEEDLDYVGYSYGTQLGSTYADLFPEHTGRLVLDGAMDSTLDYAEVTLGQAYAFERSFRVYVESCLPMDGCPFEGTPEEASAEVAALLERLETTPLPTADGRPLTANDALTGMLLPLYDERLWPWLTQALIPALDQGDGTALMFLADARYGRAADGTYRDNGSEANTAINCLDLPVDTDPEAMAALDAQLQEASPTFGDLFSHGEVFCGEWPHGPAPDRVVRDAAGAAPILVIGTTGDPATPYVWAEALAEQLESGHLLTYRGEGHTAYTRGNACVDAIVNTYLLEGTLPAEEKTC</sequence>
<protein>
    <submittedName>
        <fullName evidence="6">Proteinase</fullName>
    </submittedName>
</protein>
<proteinExistence type="inferred from homology"/>
<evidence type="ECO:0000313" key="6">
    <source>
        <dbReference type="EMBL" id="GGG51823.1"/>
    </source>
</evidence>
<feature type="compositionally biased region" description="Basic residues" evidence="4">
    <location>
        <begin position="23"/>
        <end position="33"/>
    </location>
</feature>
<evidence type="ECO:0000256" key="1">
    <source>
        <dbReference type="ARBA" id="ARBA00010088"/>
    </source>
</evidence>
<dbReference type="RefSeq" id="WP_188535449.1">
    <property type="nucleotide sequence ID" value="NZ_BMEQ01000005.1"/>
</dbReference>
<dbReference type="Gene3D" id="3.40.50.1820">
    <property type="entry name" value="alpha/beta hydrolase"/>
    <property type="match status" value="1"/>
</dbReference>
<organism evidence="6 7">
    <name type="scientific">Kocuria dechangensis</name>
    <dbReference type="NCBI Taxonomy" id="1176249"/>
    <lineage>
        <taxon>Bacteria</taxon>
        <taxon>Bacillati</taxon>
        <taxon>Actinomycetota</taxon>
        <taxon>Actinomycetes</taxon>
        <taxon>Micrococcales</taxon>
        <taxon>Micrococcaceae</taxon>
        <taxon>Kocuria</taxon>
    </lineage>
</organism>
<evidence type="ECO:0000256" key="4">
    <source>
        <dbReference type="SAM" id="MobiDB-lite"/>
    </source>
</evidence>
<keyword evidence="3" id="KW-0378">Hydrolase</keyword>
<dbReference type="InterPro" id="IPR029058">
    <property type="entry name" value="AB_hydrolase_fold"/>
</dbReference>
<dbReference type="GO" id="GO:0016787">
    <property type="term" value="F:hydrolase activity"/>
    <property type="evidence" value="ECO:0007669"/>
    <property type="project" value="UniProtKB-KW"/>
</dbReference>
<evidence type="ECO:0000313" key="7">
    <source>
        <dbReference type="Proteomes" id="UP000638848"/>
    </source>
</evidence>
<dbReference type="Proteomes" id="UP000638848">
    <property type="component" value="Unassembled WGS sequence"/>
</dbReference>
<feature type="region of interest" description="Disordered" evidence="4">
    <location>
        <begin position="1"/>
        <end position="33"/>
    </location>
</feature>
<comment type="similarity">
    <text evidence="1">Belongs to the peptidase S33 family.</text>
</comment>
<dbReference type="InterPro" id="IPR013595">
    <property type="entry name" value="Pept_S33_TAP-like_C"/>
</dbReference>
<keyword evidence="2" id="KW-0732">Signal</keyword>
<reference evidence="6" key="2">
    <citation type="submission" date="2020-09" db="EMBL/GenBank/DDBJ databases">
        <authorList>
            <person name="Sun Q."/>
            <person name="Zhou Y."/>
        </authorList>
    </citation>
    <scope>NUCLEOTIDE SEQUENCE</scope>
    <source>
        <strain evidence="6">CGMCC 1.12187</strain>
    </source>
</reference>
<reference evidence="6" key="1">
    <citation type="journal article" date="2014" name="Int. J. Syst. Evol. Microbiol.">
        <title>Complete genome sequence of Corynebacterium casei LMG S-19264T (=DSM 44701T), isolated from a smear-ripened cheese.</title>
        <authorList>
            <consortium name="US DOE Joint Genome Institute (JGI-PGF)"/>
            <person name="Walter F."/>
            <person name="Albersmeier A."/>
            <person name="Kalinowski J."/>
            <person name="Ruckert C."/>
        </authorList>
    </citation>
    <scope>NUCLEOTIDE SEQUENCE</scope>
    <source>
        <strain evidence="6">CGMCC 1.12187</strain>
    </source>
</reference>
<dbReference type="PANTHER" id="PTHR43248:SF29">
    <property type="entry name" value="TRIPEPTIDYL AMINOPEPTIDASE"/>
    <property type="match status" value="1"/>
</dbReference>
<dbReference type="InterPro" id="IPR051601">
    <property type="entry name" value="Serine_prot/Carboxylest_S33"/>
</dbReference>
<dbReference type="PANTHER" id="PTHR43248">
    <property type="entry name" value="2-SUCCINYL-6-HYDROXY-2,4-CYCLOHEXADIENE-1-CARBOXYLATE SYNTHASE"/>
    <property type="match status" value="1"/>
</dbReference>
<dbReference type="AlphaFoldDB" id="A0A917GNF5"/>
<dbReference type="Pfam" id="PF08386">
    <property type="entry name" value="Abhydrolase_4"/>
    <property type="match status" value="1"/>
</dbReference>
<dbReference type="EMBL" id="BMEQ01000005">
    <property type="protein sequence ID" value="GGG51823.1"/>
    <property type="molecule type" value="Genomic_DNA"/>
</dbReference>
<dbReference type="SUPFAM" id="SSF53474">
    <property type="entry name" value="alpha/beta-Hydrolases"/>
    <property type="match status" value="1"/>
</dbReference>
<evidence type="ECO:0000259" key="5">
    <source>
        <dbReference type="Pfam" id="PF08386"/>
    </source>
</evidence>